<evidence type="ECO:0000256" key="9">
    <source>
        <dbReference type="ARBA" id="ARBA00023128"/>
    </source>
</evidence>
<dbReference type="PROSITE" id="PS50920">
    <property type="entry name" value="SOLCAR"/>
    <property type="match status" value="3"/>
</dbReference>
<evidence type="ECO:0000256" key="10">
    <source>
        <dbReference type="ARBA" id="ARBA00023136"/>
    </source>
</evidence>
<dbReference type="PANTHER" id="PTHR45678">
    <property type="entry name" value="MITOCHONDRIAL 2-OXODICARBOXYLATE CARRIER 1-RELATED"/>
    <property type="match status" value="1"/>
</dbReference>
<comment type="similarity">
    <text evidence="2">Belongs to the mitochondrial carrier (TC 2.A.29) family.</text>
</comment>
<keyword evidence="5" id="KW-0677">Repeat</keyword>
<evidence type="ECO:0000256" key="4">
    <source>
        <dbReference type="ARBA" id="ARBA00022692"/>
    </source>
</evidence>
<dbReference type="InterPro" id="IPR051028">
    <property type="entry name" value="Mito_Solute_Carrier"/>
</dbReference>
<dbReference type="AlphaFoldDB" id="A0A9P8T9A1"/>
<evidence type="ECO:0000256" key="1">
    <source>
        <dbReference type="ARBA" id="ARBA00004448"/>
    </source>
</evidence>
<evidence type="ECO:0000256" key="8">
    <source>
        <dbReference type="ARBA" id="ARBA00022989"/>
    </source>
</evidence>
<feature type="repeat" description="Solcar" evidence="14">
    <location>
        <begin position="526"/>
        <end position="612"/>
    </location>
</feature>
<dbReference type="GO" id="GO:0005743">
    <property type="term" value="C:mitochondrial inner membrane"/>
    <property type="evidence" value="ECO:0007669"/>
    <property type="project" value="UniProtKB-SubCell"/>
</dbReference>
<evidence type="ECO:0000256" key="5">
    <source>
        <dbReference type="ARBA" id="ARBA00022737"/>
    </source>
</evidence>
<proteinExistence type="inferred from homology"/>
<evidence type="ECO:0000313" key="15">
    <source>
        <dbReference type="EMBL" id="KAH3670354.1"/>
    </source>
</evidence>
<sequence>MELPNSNSQSKTQQQEIFKKFAKFNDKNTQLILRYDDFINLISSSTHLYSSITDHNYNYNQINSKIFGLLFFIIDENNKGFLTISDWFHFNNLLQNKNYQYIFLYEFFKKFDSSLVEKKSINYNDKFLSFDQLYLNLIDFKKTLSMLQNFNNNEFFYKNNLNINWNEINLLNFYLKENKFINLNSIITFLQNDLLNYKIYHLFKNLSIYNPITSNFEISKNQLKFILNLNYSHKISNQIFNSLNFSNIKLINSNNNSISFANLKDFVYIFNNLDLINQILIKYYQLYSNFYNNNNNSNNNSIILLNKNLSITKIDFQNYLNYEYKKINNINQFSPSQINLLFSIVENFKIKSIQNDQLIDQFNSFQKSIFNNDLFDEDLSLSSSSSSNHPLSLSIQDFLKITNPNYLNDLVYESELSLKLKNNSNFYFYPIFDSIYNFTLGSIAGSIGATIVYPIDLIKTRMQAQRQLIYKNSLDCFIKIFQKEGLKGLYSGLGLQLIGVAPEKAIKLTVNDFVKNLLTNKFTDKISLHNEILAGASAGFCQVIFTNPLEIVKIRLQIQGNAEVTGVKKSTSLSIIKKLGITGLYKGIFACLLRDVPFSAIYFPTYNHIKKDVFNYDPTDKNYRSSLNTWELLASGGLAGMPAAFLTTPFDVIKTRLQMIPKKGETKYNGIFHAFRTILKEESFASFFKGGGARVLRSSPQFGFTLAAYEIFQSLFPLNQKLIESKTQPTLKINNSKQMVEEMEKRYYLNYYYKSCQISKIFIDLDYNFKEFNYDIYKKFYLALREKQLLLKDNSTK</sequence>
<reference evidence="15" key="2">
    <citation type="submission" date="2021-01" db="EMBL/GenBank/DDBJ databases">
        <authorList>
            <person name="Schikora-Tamarit M.A."/>
        </authorList>
    </citation>
    <scope>NUCLEOTIDE SEQUENCE</scope>
    <source>
        <strain evidence="15">CBS6341</strain>
    </source>
</reference>
<evidence type="ECO:0000256" key="11">
    <source>
        <dbReference type="ARBA" id="ARBA00059916"/>
    </source>
</evidence>
<dbReference type="PANTHER" id="PTHR45678:SF9">
    <property type="entry name" value="CALCIUM-BINDING MITOCHONDRIAL CARRIER PROTEIN ARALAR1"/>
    <property type="match status" value="1"/>
</dbReference>
<comment type="caution">
    <text evidence="15">The sequence shown here is derived from an EMBL/GenBank/DDBJ whole genome shotgun (WGS) entry which is preliminary data.</text>
</comment>
<protein>
    <recommendedName>
        <fullName evidence="12">Mitochondrial aspartate-glutamate transporter AGC1</fullName>
    </recommendedName>
    <alternativeName>
        <fullName evidence="13">Aspartate-glutamate carrier 1</fullName>
    </alternativeName>
</protein>
<dbReference type="Pfam" id="PF00153">
    <property type="entry name" value="Mito_carr"/>
    <property type="match status" value="3"/>
</dbReference>
<feature type="repeat" description="Solcar" evidence="14">
    <location>
        <begin position="627"/>
        <end position="715"/>
    </location>
</feature>
<dbReference type="Gene3D" id="1.50.40.10">
    <property type="entry name" value="Mitochondrial carrier domain"/>
    <property type="match status" value="1"/>
</dbReference>
<accession>A0A9P8T9A1</accession>
<evidence type="ECO:0000256" key="12">
    <source>
        <dbReference type="ARBA" id="ARBA00073787"/>
    </source>
</evidence>
<gene>
    <name evidence="15" type="ORF">WICMUC_004850</name>
</gene>
<keyword evidence="7" id="KW-0106">Calcium</keyword>
<evidence type="ECO:0000256" key="3">
    <source>
        <dbReference type="ARBA" id="ARBA00022448"/>
    </source>
</evidence>
<keyword evidence="10 14" id="KW-0472">Membrane</keyword>
<dbReference type="EMBL" id="JAEUBF010001301">
    <property type="protein sequence ID" value="KAH3670354.1"/>
    <property type="molecule type" value="Genomic_DNA"/>
</dbReference>
<evidence type="ECO:0000313" key="16">
    <source>
        <dbReference type="Proteomes" id="UP000769528"/>
    </source>
</evidence>
<comment type="subcellular location">
    <subcellularLocation>
        <location evidence="1">Mitochondrion inner membrane</location>
        <topology evidence="1">Multi-pass membrane protein</topology>
    </subcellularLocation>
</comment>
<keyword evidence="9" id="KW-0496">Mitochondrion</keyword>
<feature type="repeat" description="Solcar" evidence="14">
    <location>
        <begin position="432"/>
        <end position="517"/>
    </location>
</feature>
<keyword evidence="16" id="KW-1185">Reference proteome</keyword>
<keyword evidence="6" id="KW-0999">Mitochondrion inner membrane</keyword>
<evidence type="ECO:0000256" key="2">
    <source>
        <dbReference type="ARBA" id="ARBA00006375"/>
    </source>
</evidence>
<dbReference type="OrthoDB" id="2161at2759"/>
<name>A0A9P8T9A1_9ASCO</name>
<dbReference type="InterPro" id="IPR023395">
    <property type="entry name" value="MCP_dom_sf"/>
</dbReference>
<reference evidence="15" key="1">
    <citation type="journal article" date="2021" name="Open Biol.">
        <title>Shared evolutionary footprints suggest mitochondrial oxidative damage underlies multiple complex I losses in fungi.</title>
        <authorList>
            <person name="Schikora-Tamarit M.A."/>
            <person name="Marcet-Houben M."/>
            <person name="Nosek J."/>
            <person name="Gabaldon T."/>
        </authorList>
    </citation>
    <scope>NUCLEOTIDE SEQUENCE</scope>
    <source>
        <strain evidence="15">CBS6341</strain>
    </source>
</reference>
<dbReference type="GO" id="GO:0043490">
    <property type="term" value="P:malate-aspartate shuttle"/>
    <property type="evidence" value="ECO:0007669"/>
    <property type="project" value="TreeGrafter"/>
</dbReference>
<dbReference type="PRINTS" id="PR00926">
    <property type="entry name" value="MITOCARRIER"/>
</dbReference>
<comment type="function">
    <text evidence="11">Calcium-dependent mitochondrial aspartate and glutamate carrier. Transport of glutamate in mitochondria is required for mitochondrial transamination reactions and ornithine synthesis. Plays also a role in malate-aspartate NADH shuttle, which is critical for growth on acetate and fatty acids.</text>
</comment>
<evidence type="ECO:0000256" key="6">
    <source>
        <dbReference type="ARBA" id="ARBA00022792"/>
    </source>
</evidence>
<dbReference type="FunFam" id="1.50.40.10:FF:000004">
    <property type="entry name" value="Calcium-binding mitochondrial carrier protein Aralar1"/>
    <property type="match status" value="1"/>
</dbReference>
<keyword evidence="8" id="KW-1133">Transmembrane helix</keyword>
<organism evidence="15 16">
    <name type="scientific">Wickerhamomyces mucosus</name>
    <dbReference type="NCBI Taxonomy" id="1378264"/>
    <lineage>
        <taxon>Eukaryota</taxon>
        <taxon>Fungi</taxon>
        <taxon>Dikarya</taxon>
        <taxon>Ascomycota</taxon>
        <taxon>Saccharomycotina</taxon>
        <taxon>Saccharomycetes</taxon>
        <taxon>Phaffomycetales</taxon>
        <taxon>Wickerhamomycetaceae</taxon>
        <taxon>Wickerhamomyces</taxon>
    </lineage>
</organism>
<dbReference type="GO" id="GO:0015183">
    <property type="term" value="F:L-aspartate transmembrane transporter activity"/>
    <property type="evidence" value="ECO:0007669"/>
    <property type="project" value="TreeGrafter"/>
</dbReference>
<keyword evidence="3" id="KW-0813">Transport</keyword>
<dbReference type="SUPFAM" id="SSF103506">
    <property type="entry name" value="Mitochondrial carrier"/>
    <property type="match status" value="1"/>
</dbReference>
<evidence type="ECO:0000256" key="7">
    <source>
        <dbReference type="ARBA" id="ARBA00022837"/>
    </source>
</evidence>
<dbReference type="InterPro" id="IPR018108">
    <property type="entry name" value="MCP_transmembrane"/>
</dbReference>
<dbReference type="InterPro" id="IPR002067">
    <property type="entry name" value="MCP"/>
</dbReference>
<evidence type="ECO:0000256" key="14">
    <source>
        <dbReference type="PROSITE-ProRule" id="PRU00282"/>
    </source>
</evidence>
<dbReference type="GO" id="GO:0005313">
    <property type="term" value="F:L-glutamate transmembrane transporter activity"/>
    <property type="evidence" value="ECO:0007669"/>
    <property type="project" value="TreeGrafter"/>
</dbReference>
<keyword evidence="4 14" id="KW-0812">Transmembrane</keyword>
<evidence type="ECO:0000256" key="13">
    <source>
        <dbReference type="ARBA" id="ARBA00082232"/>
    </source>
</evidence>
<dbReference type="Proteomes" id="UP000769528">
    <property type="component" value="Unassembled WGS sequence"/>
</dbReference>